<sequence length="283" mass="32140">MKERKDKARHMFSVFNASLKRDVLGLVRGIHRLEGVRVSCSGDPPQPCEMSRNPLGQLGSSTEVIWKGEYETDHWRSEHGLEPRFISTRTRAGVLGVWSSHLDAVIRFSSHVRSINFLLVLEDDVELDANFFARLPEEMARLPNAGRPWHVVRFDTWGYHNPRDEVTPGVWQTYRHSKKANKATQQHSYGIQNRLYGGAHAVLYQAKTAHELVQALLSGRVGNHFDDELVIERPAKGEPPAVISYAIHTGLVRPGWDFPSDRDPGKSNVATWFRSADSRKDRT</sequence>
<accession>A0A7S3FP51</accession>
<reference evidence="1" key="1">
    <citation type="submission" date="2021-01" db="EMBL/GenBank/DDBJ databases">
        <authorList>
            <person name="Corre E."/>
            <person name="Pelletier E."/>
            <person name="Niang G."/>
            <person name="Scheremetjew M."/>
            <person name="Finn R."/>
            <person name="Kale V."/>
            <person name="Holt S."/>
            <person name="Cochrane G."/>
            <person name="Meng A."/>
            <person name="Brown T."/>
            <person name="Cohen L."/>
        </authorList>
    </citation>
    <scope>NUCLEOTIDE SEQUENCE</scope>
    <source>
        <strain evidence="1">CCMP281</strain>
    </source>
</reference>
<dbReference type="AlphaFoldDB" id="A0A7S3FP51"/>
<dbReference type="EMBL" id="HBHX01073675">
    <property type="protein sequence ID" value="CAE0154888.1"/>
    <property type="molecule type" value="Transcribed_RNA"/>
</dbReference>
<protein>
    <submittedName>
        <fullName evidence="1">Uncharacterized protein</fullName>
    </submittedName>
</protein>
<organism evidence="1">
    <name type="scientific">Haptolina ericina</name>
    <dbReference type="NCBI Taxonomy" id="156174"/>
    <lineage>
        <taxon>Eukaryota</taxon>
        <taxon>Haptista</taxon>
        <taxon>Haptophyta</taxon>
        <taxon>Prymnesiophyceae</taxon>
        <taxon>Prymnesiales</taxon>
        <taxon>Prymnesiaceae</taxon>
        <taxon>Haptolina</taxon>
    </lineage>
</organism>
<evidence type="ECO:0000313" key="1">
    <source>
        <dbReference type="EMBL" id="CAE0154888.1"/>
    </source>
</evidence>
<name>A0A7S3FP51_9EUKA</name>
<proteinExistence type="predicted"/>
<gene>
    <name evidence="1" type="ORF">HERI1096_LOCUS40800</name>
</gene>